<reference evidence="3 4" key="1">
    <citation type="journal article" date="2021" name="Commun. Biol.">
        <title>The genome of Shorea leprosula (Dipterocarpaceae) highlights the ecological relevance of drought in aseasonal tropical rainforests.</title>
        <authorList>
            <person name="Ng K.K.S."/>
            <person name="Kobayashi M.J."/>
            <person name="Fawcett J.A."/>
            <person name="Hatakeyama M."/>
            <person name="Paape T."/>
            <person name="Ng C.H."/>
            <person name="Ang C.C."/>
            <person name="Tnah L.H."/>
            <person name="Lee C.T."/>
            <person name="Nishiyama T."/>
            <person name="Sese J."/>
            <person name="O'Brien M.J."/>
            <person name="Copetti D."/>
            <person name="Mohd Noor M.I."/>
            <person name="Ong R.C."/>
            <person name="Putra M."/>
            <person name="Sireger I.Z."/>
            <person name="Indrioko S."/>
            <person name="Kosugi Y."/>
            <person name="Izuno A."/>
            <person name="Isagi Y."/>
            <person name="Lee S.L."/>
            <person name="Shimizu K.K."/>
        </authorList>
    </citation>
    <scope>NUCLEOTIDE SEQUENCE [LARGE SCALE GENOMIC DNA]</scope>
    <source>
        <strain evidence="3">214</strain>
    </source>
</reference>
<dbReference type="GO" id="GO:0016020">
    <property type="term" value="C:membrane"/>
    <property type="evidence" value="ECO:0007669"/>
    <property type="project" value="TreeGrafter"/>
</dbReference>
<sequence length="216" mass="23436">MFACAVVHRQEKVAQFLHENVASNDTNMVTTIDEDGNNILHLAAKLAPHSQLDHICGAALWLQNELHWFKSVEGIVPQYFQSQKNKDGETPTQLFVREHRHLLKEAEAWMKKVAESCTVVGALVITILFAAAFIVPGGNNEKTGLPIFLKNETDSPPTASITPPPTTSITPPPAAPITVVPFMVFAISDAIALFAASSSVLINDDGILRYSIPNAA</sequence>
<dbReference type="PANTHER" id="PTHR24177:SF329">
    <property type="entry name" value="ANKYRIN REPEAT PROTEIN"/>
    <property type="match status" value="1"/>
</dbReference>
<organism evidence="3 4">
    <name type="scientific">Rubroshorea leprosula</name>
    <dbReference type="NCBI Taxonomy" id="152421"/>
    <lineage>
        <taxon>Eukaryota</taxon>
        <taxon>Viridiplantae</taxon>
        <taxon>Streptophyta</taxon>
        <taxon>Embryophyta</taxon>
        <taxon>Tracheophyta</taxon>
        <taxon>Spermatophyta</taxon>
        <taxon>Magnoliopsida</taxon>
        <taxon>eudicotyledons</taxon>
        <taxon>Gunneridae</taxon>
        <taxon>Pentapetalae</taxon>
        <taxon>rosids</taxon>
        <taxon>malvids</taxon>
        <taxon>Malvales</taxon>
        <taxon>Dipterocarpaceae</taxon>
        <taxon>Rubroshorea</taxon>
    </lineage>
</organism>
<keyword evidence="1" id="KW-0472">Membrane</keyword>
<name>A0AAV5ME32_9ROSI</name>
<feature type="domain" description="PGG" evidence="2">
    <location>
        <begin position="108"/>
        <end position="151"/>
    </location>
</feature>
<keyword evidence="1" id="KW-1133">Transmembrane helix</keyword>
<evidence type="ECO:0000259" key="2">
    <source>
        <dbReference type="Pfam" id="PF13962"/>
    </source>
</evidence>
<evidence type="ECO:0000256" key="1">
    <source>
        <dbReference type="SAM" id="Phobius"/>
    </source>
</evidence>
<dbReference type="EMBL" id="BPVZ01000236">
    <property type="protein sequence ID" value="GKV47790.1"/>
    <property type="molecule type" value="Genomic_DNA"/>
</dbReference>
<gene>
    <name evidence="3" type="ORF">SLEP1_g54652</name>
</gene>
<evidence type="ECO:0000313" key="4">
    <source>
        <dbReference type="Proteomes" id="UP001054252"/>
    </source>
</evidence>
<dbReference type="Pfam" id="PF13962">
    <property type="entry name" value="PGG"/>
    <property type="match status" value="1"/>
</dbReference>
<evidence type="ECO:0000313" key="3">
    <source>
        <dbReference type="EMBL" id="GKV47790.1"/>
    </source>
</evidence>
<dbReference type="AlphaFoldDB" id="A0AAV5ME32"/>
<proteinExistence type="predicted"/>
<dbReference type="InterPro" id="IPR026961">
    <property type="entry name" value="PGG_dom"/>
</dbReference>
<accession>A0AAV5ME32</accession>
<dbReference type="PANTHER" id="PTHR24177">
    <property type="entry name" value="CASKIN"/>
    <property type="match status" value="1"/>
</dbReference>
<feature type="transmembrane region" description="Helical" evidence="1">
    <location>
        <begin position="113"/>
        <end position="135"/>
    </location>
</feature>
<dbReference type="Proteomes" id="UP001054252">
    <property type="component" value="Unassembled WGS sequence"/>
</dbReference>
<dbReference type="InterPro" id="IPR036770">
    <property type="entry name" value="Ankyrin_rpt-contain_sf"/>
</dbReference>
<feature type="transmembrane region" description="Helical" evidence="1">
    <location>
        <begin position="179"/>
        <end position="202"/>
    </location>
</feature>
<keyword evidence="4" id="KW-1185">Reference proteome</keyword>
<protein>
    <recommendedName>
        <fullName evidence="2">PGG domain-containing protein</fullName>
    </recommendedName>
</protein>
<keyword evidence="1" id="KW-0812">Transmembrane</keyword>
<dbReference type="Gene3D" id="1.25.40.20">
    <property type="entry name" value="Ankyrin repeat-containing domain"/>
    <property type="match status" value="1"/>
</dbReference>
<comment type="caution">
    <text evidence="3">The sequence shown here is derived from an EMBL/GenBank/DDBJ whole genome shotgun (WGS) entry which is preliminary data.</text>
</comment>